<proteinExistence type="predicted"/>
<dbReference type="EMBL" id="GG663742">
    <property type="protein sequence ID" value="EEH55396.1"/>
    <property type="molecule type" value="Genomic_DNA"/>
</dbReference>
<keyword evidence="5" id="KW-1185">Reference proteome</keyword>
<protein>
    <submittedName>
        <fullName evidence="4">Predicted protein</fullName>
    </submittedName>
</protein>
<feature type="region of interest" description="Disordered" evidence="1">
    <location>
        <begin position="477"/>
        <end position="601"/>
    </location>
</feature>
<dbReference type="GeneID" id="9685773"/>
<evidence type="ECO:0000256" key="2">
    <source>
        <dbReference type="SAM" id="SignalP"/>
    </source>
</evidence>
<gene>
    <name evidence="4" type="ORF">MICPUCDRAFT_60025</name>
</gene>
<feature type="compositionally biased region" description="Basic and acidic residues" evidence="1">
    <location>
        <begin position="574"/>
        <end position="601"/>
    </location>
</feature>
<accession>C1MX46</accession>
<dbReference type="Pfam" id="PF03407">
    <property type="entry name" value="Nucleotid_trans"/>
    <property type="match status" value="1"/>
</dbReference>
<organism evidence="5">
    <name type="scientific">Micromonas pusilla (strain CCMP1545)</name>
    <name type="common">Picoplanktonic green alga</name>
    <dbReference type="NCBI Taxonomy" id="564608"/>
    <lineage>
        <taxon>Eukaryota</taxon>
        <taxon>Viridiplantae</taxon>
        <taxon>Chlorophyta</taxon>
        <taxon>Mamiellophyceae</taxon>
        <taxon>Mamiellales</taxon>
        <taxon>Mamiellaceae</taxon>
        <taxon>Micromonas</taxon>
    </lineage>
</organism>
<evidence type="ECO:0000313" key="4">
    <source>
        <dbReference type="EMBL" id="EEH55396.1"/>
    </source>
</evidence>
<evidence type="ECO:0000313" key="5">
    <source>
        <dbReference type="Proteomes" id="UP000001876"/>
    </source>
</evidence>
<reference evidence="4 5" key="1">
    <citation type="journal article" date="2009" name="Science">
        <title>Green evolution and dynamic adaptations revealed by genomes of the marine picoeukaryotes Micromonas.</title>
        <authorList>
            <person name="Worden A.Z."/>
            <person name="Lee J.H."/>
            <person name="Mock T."/>
            <person name="Rouze P."/>
            <person name="Simmons M.P."/>
            <person name="Aerts A.L."/>
            <person name="Allen A.E."/>
            <person name="Cuvelier M.L."/>
            <person name="Derelle E."/>
            <person name="Everett M.V."/>
            <person name="Foulon E."/>
            <person name="Grimwood J."/>
            <person name="Gundlach H."/>
            <person name="Henrissat B."/>
            <person name="Napoli C."/>
            <person name="McDonald S.M."/>
            <person name="Parker M.S."/>
            <person name="Rombauts S."/>
            <person name="Salamov A."/>
            <person name="Von Dassow P."/>
            <person name="Badger J.H."/>
            <person name="Coutinho P.M."/>
            <person name="Demir E."/>
            <person name="Dubchak I."/>
            <person name="Gentemann C."/>
            <person name="Eikrem W."/>
            <person name="Gready J.E."/>
            <person name="John U."/>
            <person name="Lanier W."/>
            <person name="Lindquist E.A."/>
            <person name="Lucas S."/>
            <person name="Mayer K.F."/>
            <person name="Moreau H."/>
            <person name="Not F."/>
            <person name="Otillar R."/>
            <person name="Panaud O."/>
            <person name="Pangilinan J."/>
            <person name="Paulsen I."/>
            <person name="Piegu B."/>
            <person name="Poliakov A."/>
            <person name="Robbens S."/>
            <person name="Schmutz J."/>
            <person name="Toulza E."/>
            <person name="Wyss T."/>
            <person name="Zelensky A."/>
            <person name="Zhou K."/>
            <person name="Armbrust E.V."/>
            <person name="Bhattacharya D."/>
            <person name="Goodenough U.W."/>
            <person name="Van de Peer Y."/>
            <person name="Grigoriev I.V."/>
        </authorList>
    </citation>
    <scope>NUCLEOTIDE SEQUENCE [LARGE SCALE GENOMIC DNA]</scope>
    <source>
        <strain evidence="4 5">CCMP1545</strain>
    </source>
</reference>
<dbReference type="Proteomes" id="UP000001876">
    <property type="component" value="Unassembled WGS sequence"/>
</dbReference>
<keyword evidence="2" id="KW-0732">Signal</keyword>
<feature type="signal peptide" evidence="2">
    <location>
        <begin position="1"/>
        <end position="22"/>
    </location>
</feature>
<dbReference type="AlphaFoldDB" id="C1MX46"/>
<dbReference type="KEGG" id="mpp:MICPUCDRAFT_60025"/>
<feature type="chain" id="PRO_5002912129" evidence="2">
    <location>
        <begin position="23"/>
        <end position="601"/>
    </location>
</feature>
<feature type="region of interest" description="Disordered" evidence="1">
    <location>
        <begin position="34"/>
        <end position="79"/>
    </location>
</feature>
<name>C1MX46_MICPC</name>
<dbReference type="RefSeq" id="XP_003060627.1">
    <property type="nucleotide sequence ID" value="XM_003060581.1"/>
</dbReference>
<feature type="compositionally biased region" description="Basic and acidic residues" evidence="1">
    <location>
        <begin position="477"/>
        <end position="487"/>
    </location>
</feature>
<feature type="compositionally biased region" description="Basic and acidic residues" evidence="1">
    <location>
        <begin position="533"/>
        <end position="563"/>
    </location>
</feature>
<dbReference type="InterPro" id="IPR005069">
    <property type="entry name" value="Nucl-diP-sugar_transferase"/>
</dbReference>
<evidence type="ECO:0000256" key="1">
    <source>
        <dbReference type="SAM" id="MobiDB-lite"/>
    </source>
</evidence>
<feature type="compositionally biased region" description="Low complexity" evidence="1">
    <location>
        <begin position="488"/>
        <end position="500"/>
    </location>
</feature>
<sequence length="601" mass="64850">MATARFLLLVVGVLLGLTAAEGRHLRAMTIEQKGSNSDMEISEGQLHQAPSSLKQHERSTHRAAAGDTTTSALADRASRSSSKSASEIFLSEYEDKDGANASAVSPSPSASDASESHVERLLERCARNNAVAIFSCNQEHAHLCRVAAANLDDRGVGRLAVAADQRTCDELKVDADGDKCCVVAEEAAAAGHEMHATRWEYVELSLSLGVDVILQDCDVMWRVNPVDTFRASTDVGVVVLRERGTNHPFHAGMGWYRADSPAVFRLVRDVNERIDHARAAETNLTKLRVVGVDVDAKKCGAPDALAAFADDRAVLNDAIESSAIDADVYTRARVECDPDGRDVGFACVEEFAETGCVTLEKKSSFERGKPEPPGCRGGADAEDGFASKIFDGVARRRSLLYADAATTRRAKTGDGKACVAADDVLSSWQWSGNHSGELGRWNPKTASDATLGYHFVNCCATIAEKLRTMELVRKGQKYPHPETREASSEPSSAPAKAPSPYERDAKAPPPPFASSKSADAPSRKDTTSTGGLFDEKEKEAIDAAAHFHGENESKDEKPVDKYGDTSAGADEAQDEKFDEKYGDTNEKLDEKYGDDKYSRNP</sequence>
<evidence type="ECO:0000259" key="3">
    <source>
        <dbReference type="Pfam" id="PF03407"/>
    </source>
</evidence>
<feature type="domain" description="Nucleotide-diphospho-sugar transferase" evidence="3">
    <location>
        <begin position="189"/>
        <end position="247"/>
    </location>
</feature>